<gene>
    <name evidence="2" type="ORF">CIT25_22625</name>
</gene>
<dbReference type="Proteomes" id="UP000216215">
    <property type="component" value="Unassembled WGS sequence"/>
</dbReference>
<dbReference type="EMBL" id="NPKI01000028">
    <property type="protein sequence ID" value="PAP99848.1"/>
    <property type="molecule type" value="Genomic_DNA"/>
</dbReference>
<comment type="caution">
    <text evidence="2">The sequence shown here is derived from an EMBL/GenBank/DDBJ whole genome shotgun (WGS) entry which is preliminary data.</text>
</comment>
<evidence type="ECO:0000256" key="1">
    <source>
        <dbReference type="SAM" id="MobiDB-lite"/>
    </source>
</evidence>
<organism evidence="2 3">
    <name type="scientific">Mesorhizobium mediterraneum</name>
    <dbReference type="NCBI Taxonomy" id="43617"/>
    <lineage>
        <taxon>Bacteria</taxon>
        <taxon>Pseudomonadati</taxon>
        <taxon>Pseudomonadota</taxon>
        <taxon>Alphaproteobacteria</taxon>
        <taxon>Hyphomicrobiales</taxon>
        <taxon>Phyllobacteriaceae</taxon>
        <taxon>Mesorhizobium</taxon>
    </lineage>
</organism>
<evidence type="ECO:0000313" key="3">
    <source>
        <dbReference type="Proteomes" id="UP000216215"/>
    </source>
</evidence>
<sequence length="62" mass="6728">MIAGDFSGEAGSKIEAEREPAQPRKNALDLVKNSREGSMRIAASTDVEFLLGLLKKQGSHRD</sequence>
<keyword evidence="3" id="KW-1185">Reference proteome</keyword>
<dbReference type="AlphaFoldDB" id="A0AB36R6H7"/>
<proteinExistence type="predicted"/>
<name>A0AB36R6H7_9HYPH</name>
<protein>
    <recommendedName>
        <fullName evidence="4">CopG family transcriptional regulator</fullName>
    </recommendedName>
</protein>
<feature type="region of interest" description="Disordered" evidence="1">
    <location>
        <begin position="1"/>
        <end position="35"/>
    </location>
</feature>
<accession>A0AB36R6H7</accession>
<evidence type="ECO:0008006" key="4">
    <source>
        <dbReference type="Google" id="ProtNLM"/>
    </source>
</evidence>
<reference evidence="3" key="1">
    <citation type="submission" date="2017-08" db="EMBL/GenBank/DDBJ databases">
        <title>Mesorhizobium wenxinae sp. nov., a novel rhizobial species isolated from root nodules of chickpea (Cicer arietinum L.).</title>
        <authorList>
            <person name="Zhang J."/>
        </authorList>
    </citation>
    <scope>NUCLEOTIDE SEQUENCE [LARGE SCALE GENOMIC DNA]</scope>
    <source>
        <strain evidence="3">USDA 3392</strain>
    </source>
</reference>
<feature type="compositionally biased region" description="Basic and acidic residues" evidence="1">
    <location>
        <begin position="12"/>
        <end position="22"/>
    </location>
</feature>
<dbReference type="RefSeq" id="WP_095486766.1">
    <property type="nucleotide sequence ID" value="NZ_CP088151.1"/>
</dbReference>
<evidence type="ECO:0000313" key="2">
    <source>
        <dbReference type="EMBL" id="PAP99848.1"/>
    </source>
</evidence>